<evidence type="ECO:0000256" key="4">
    <source>
        <dbReference type="ARBA" id="ARBA00022691"/>
    </source>
</evidence>
<dbReference type="InterPro" id="IPR007197">
    <property type="entry name" value="rSAM"/>
</dbReference>
<keyword evidence="5" id="KW-0479">Metal-binding</keyword>
<dbReference type="SUPFAM" id="SSF102114">
    <property type="entry name" value="Radical SAM enzymes"/>
    <property type="match status" value="1"/>
</dbReference>
<dbReference type="GO" id="GO:0004109">
    <property type="term" value="F:coproporphyrinogen oxidase activity"/>
    <property type="evidence" value="ECO:0007669"/>
    <property type="project" value="InterPro"/>
</dbReference>
<evidence type="ECO:0000256" key="8">
    <source>
        <dbReference type="ARBA" id="ARBA00023186"/>
    </source>
</evidence>
<accession>A0AAV5B116</accession>
<gene>
    <name evidence="10" type="ORF">ATOP_09050</name>
</gene>
<dbReference type="InterPro" id="IPR006638">
    <property type="entry name" value="Elp3/MiaA/NifB-like_rSAM"/>
</dbReference>
<dbReference type="InterPro" id="IPR013785">
    <property type="entry name" value="Aldolase_TIM"/>
</dbReference>
<dbReference type="GO" id="GO:0005737">
    <property type="term" value="C:cytoplasm"/>
    <property type="evidence" value="ECO:0007669"/>
    <property type="project" value="InterPro"/>
</dbReference>
<dbReference type="SMART" id="SM00729">
    <property type="entry name" value="Elp3"/>
    <property type="match status" value="1"/>
</dbReference>
<keyword evidence="4" id="KW-0949">S-adenosyl-L-methionine</keyword>
<feature type="domain" description="Radical SAM core" evidence="9">
    <location>
        <begin position="2"/>
        <end position="233"/>
    </location>
</feature>
<keyword evidence="6" id="KW-0408">Iron</keyword>
<evidence type="ECO:0000259" key="9">
    <source>
        <dbReference type="PROSITE" id="PS51918"/>
    </source>
</evidence>
<dbReference type="InterPro" id="IPR004559">
    <property type="entry name" value="HemW-like"/>
</dbReference>
<dbReference type="RefSeq" id="WP_265590748.1">
    <property type="nucleotide sequence ID" value="NZ_BQKC01000001.1"/>
</dbReference>
<dbReference type="PANTHER" id="PTHR13932">
    <property type="entry name" value="COPROPORPHYRINIGEN III OXIDASE"/>
    <property type="match status" value="1"/>
</dbReference>
<dbReference type="CDD" id="cd01335">
    <property type="entry name" value="Radical_SAM"/>
    <property type="match status" value="1"/>
</dbReference>
<dbReference type="Proteomes" id="UP001055025">
    <property type="component" value="Unassembled WGS sequence"/>
</dbReference>
<dbReference type="AlphaFoldDB" id="A0AAV5B116"/>
<dbReference type="EMBL" id="BQKC01000001">
    <property type="protein sequence ID" value="GJM55250.1"/>
    <property type="molecule type" value="Genomic_DNA"/>
</dbReference>
<dbReference type="InterPro" id="IPR058240">
    <property type="entry name" value="rSAM_sf"/>
</dbReference>
<dbReference type="GO" id="GO:0051539">
    <property type="term" value="F:4 iron, 4 sulfur cluster binding"/>
    <property type="evidence" value="ECO:0007669"/>
    <property type="project" value="InterPro"/>
</dbReference>
<reference evidence="10" key="1">
    <citation type="journal article" date="2022" name="Int. J. Syst. Evol. Microbiol.">
        <title>Granulimonas faecalis gen. nov., sp. nov., and Leptogranulimonas caecicola gen. nov., sp. nov., novel lactate-producing Atopobiaceae bacteria isolated from mouse intestines, and an emended description of the family Atopobiaceae.</title>
        <authorList>
            <person name="Morinaga K."/>
            <person name="Kusada H."/>
            <person name="Sakamoto S."/>
            <person name="Murakami T."/>
            <person name="Toyoda A."/>
            <person name="Mori H."/>
            <person name="Meng X.Y."/>
            <person name="Takashino M."/>
            <person name="Murotomi K."/>
            <person name="Tamaki H."/>
        </authorList>
    </citation>
    <scope>NUCLEOTIDE SEQUENCE</scope>
    <source>
        <strain evidence="10">OPF53</strain>
    </source>
</reference>
<keyword evidence="3" id="KW-0349">Heme</keyword>
<dbReference type="GO" id="GO:0046872">
    <property type="term" value="F:metal ion binding"/>
    <property type="evidence" value="ECO:0007669"/>
    <property type="project" value="UniProtKB-KW"/>
</dbReference>
<dbReference type="SFLD" id="SFLDG01065">
    <property type="entry name" value="anaerobic_coproporphyrinogen-I"/>
    <property type="match status" value="1"/>
</dbReference>
<comment type="similarity">
    <text evidence="1">Belongs to the anaerobic coproporphyrinogen-III oxidase family. HemW subfamily.</text>
</comment>
<protein>
    <recommendedName>
        <fullName evidence="2">Heme chaperone HemW</fullName>
    </recommendedName>
</protein>
<keyword evidence="11" id="KW-1185">Reference proteome</keyword>
<evidence type="ECO:0000256" key="1">
    <source>
        <dbReference type="ARBA" id="ARBA00006100"/>
    </source>
</evidence>
<evidence type="ECO:0000313" key="10">
    <source>
        <dbReference type="EMBL" id="GJM55250.1"/>
    </source>
</evidence>
<sequence length="405" mass="41533">MADATGFRALYLHVPFCVRKCAYCDFASSATGRRDPLMAVYARSLAAMVRRMAGEGLLDGLSTAYVGGGTPSLLGGEGLSFLIGAVPSVGELTFEANPDSFSPDLAAAARDAGATRVSLGVQSLADDELRALGRVHDGEAARRALGEAAASGLRLSADLMAAVPGQTPASLAASVEGAVAAGASHVSVYPLIIEEGTVFGRAVEEGSMEEPSDDEEAAAMEAAERVLGRLGFARYEVASYARPGERCRHNLSYWNGTPYLGLGTAAASMADCGLYGRLRRLAPGLPAVAASTARVRLTCDSTAREVAAAEGDLSRLSFGVEELTAGEAAAEDLMLAARTSDGLGPGLLARARDAVGAAAVDRAVDTLVGEGLLAETPSGAFAPTERGWLMGNVVFGELWGLADGD</sequence>
<dbReference type="InterPro" id="IPR034505">
    <property type="entry name" value="Coproporphyrinogen-III_oxidase"/>
</dbReference>
<evidence type="ECO:0000256" key="2">
    <source>
        <dbReference type="ARBA" id="ARBA00017228"/>
    </source>
</evidence>
<evidence type="ECO:0000313" key="11">
    <source>
        <dbReference type="Proteomes" id="UP001055025"/>
    </source>
</evidence>
<dbReference type="PROSITE" id="PS51918">
    <property type="entry name" value="RADICAL_SAM"/>
    <property type="match status" value="1"/>
</dbReference>
<organism evidence="10 11">
    <name type="scientific">Granulimonas faecalis</name>
    <dbReference type="NCBI Taxonomy" id="2894155"/>
    <lineage>
        <taxon>Bacteria</taxon>
        <taxon>Bacillati</taxon>
        <taxon>Actinomycetota</taxon>
        <taxon>Coriobacteriia</taxon>
        <taxon>Coriobacteriales</taxon>
        <taxon>Kribbibacteriaceae</taxon>
        <taxon>Granulimonas</taxon>
    </lineage>
</organism>
<evidence type="ECO:0000256" key="7">
    <source>
        <dbReference type="ARBA" id="ARBA00023014"/>
    </source>
</evidence>
<dbReference type="SFLD" id="SFLDS00029">
    <property type="entry name" value="Radical_SAM"/>
    <property type="match status" value="1"/>
</dbReference>
<dbReference type="Gene3D" id="3.20.20.70">
    <property type="entry name" value="Aldolase class I"/>
    <property type="match status" value="1"/>
</dbReference>
<keyword evidence="8" id="KW-0143">Chaperone</keyword>
<keyword evidence="7" id="KW-0411">Iron-sulfur</keyword>
<dbReference type="PANTHER" id="PTHR13932:SF5">
    <property type="entry name" value="RADICAL S-ADENOSYL METHIONINE DOMAIN-CONTAINING PROTEIN 1, MITOCHONDRIAL"/>
    <property type="match status" value="1"/>
</dbReference>
<dbReference type="Pfam" id="PF04055">
    <property type="entry name" value="Radical_SAM"/>
    <property type="match status" value="1"/>
</dbReference>
<evidence type="ECO:0000256" key="6">
    <source>
        <dbReference type="ARBA" id="ARBA00023004"/>
    </source>
</evidence>
<name>A0AAV5B116_9ACTN</name>
<proteinExistence type="inferred from homology"/>
<dbReference type="SFLD" id="SFLDG01082">
    <property type="entry name" value="B12-binding_domain_containing"/>
    <property type="match status" value="1"/>
</dbReference>
<evidence type="ECO:0000256" key="3">
    <source>
        <dbReference type="ARBA" id="ARBA00022617"/>
    </source>
</evidence>
<evidence type="ECO:0000256" key="5">
    <source>
        <dbReference type="ARBA" id="ARBA00022723"/>
    </source>
</evidence>
<dbReference type="GO" id="GO:0006779">
    <property type="term" value="P:porphyrin-containing compound biosynthetic process"/>
    <property type="evidence" value="ECO:0007669"/>
    <property type="project" value="InterPro"/>
</dbReference>
<dbReference type="SFLD" id="SFLDF00562">
    <property type="entry name" value="HemN-like__clustered_with_heat"/>
    <property type="match status" value="1"/>
</dbReference>
<comment type="caution">
    <text evidence="10">The sequence shown here is derived from an EMBL/GenBank/DDBJ whole genome shotgun (WGS) entry which is preliminary data.</text>
</comment>